<evidence type="ECO:0000256" key="1">
    <source>
        <dbReference type="ARBA" id="ARBA00009437"/>
    </source>
</evidence>
<dbReference type="InterPro" id="IPR036390">
    <property type="entry name" value="WH_DNA-bd_sf"/>
</dbReference>
<proteinExistence type="inferred from homology"/>
<dbReference type="InterPro" id="IPR000847">
    <property type="entry name" value="LysR_HTH_N"/>
</dbReference>
<accession>A0A2X1UQ34</accession>
<evidence type="ECO:0000313" key="7">
    <source>
        <dbReference type="Proteomes" id="UP000250242"/>
    </source>
</evidence>
<sequence>MTQSAVSKQVSQLEEMINTPLFYRAAQRIFLTPAGKRYYLEILDVLKHIEAATISLMSTADNVETLKLTSHPTFCARWLVPAMLGFNQAYPLISVEIKEQVGPFFSEKHDVDIAFLYGSGVWAGMHSIKLFDEHCVAVCSPAYLEKISSAGLGVNDVTLLHLISRPSAWHDYFKQQSISIENNFNGPRFDTFYAIISAALMGYGVALVPQRLVEPEMLSGQLVKVWDYIAKGNGSYYMSYPLSLDNSYRVKAMLNWITKYLEQHAEMDRP</sequence>
<comment type="similarity">
    <text evidence="1">Belongs to the LysR transcriptional regulatory family.</text>
</comment>
<keyword evidence="3" id="KW-0238">DNA-binding</keyword>
<protein>
    <submittedName>
        <fullName evidence="6">Gcv operon activator</fullName>
    </submittedName>
</protein>
<name>A0A2X1UQ34_9BURK</name>
<dbReference type="AlphaFoldDB" id="A0A2X1UQ34"/>
<dbReference type="SUPFAM" id="SSF53850">
    <property type="entry name" value="Periplasmic binding protein-like II"/>
    <property type="match status" value="1"/>
</dbReference>
<dbReference type="InterPro" id="IPR058163">
    <property type="entry name" value="LysR-type_TF_proteobact-type"/>
</dbReference>
<dbReference type="InterPro" id="IPR036388">
    <property type="entry name" value="WH-like_DNA-bd_sf"/>
</dbReference>
<dbReference type="GO" id="GO:0043565">
    <property type="term" value="F:sequence-specific DNA binding"/>
    <property type="evidence" value="ECO:0007669"/>
    <property type="project" value="TreeGrafter"/>
</dbReference>
<dbReference type="EMBL" id="UATH01000001">
    <property type="protein sequence ID" value="SPY09207.1"/>
    <property type="molecule type" value="Genomic_DNA"/>
</dbReference>
<dbReference type="Gene3D" id="3.40.190.10">
    <property type="entry name" value="Periplasmic binding protein-like II"/>
    <property type="match status" value="2"/>
</dbReference>
<gene>
    <name evidence="6" type="primary">gcvA</name>
    <name evidence="6" type="ORF">NCTC11009_02464</name>
</gene>
<dbReference type="SUPFAM" id="SSF46785">
    <property type="entry name" value="Winged helix' DNA-binding domain"/>
    <property type="match status" value="1"/>
</dbReference>
<dbReference type="PROSITE" id="PS50931">
    <property type="entry name" value="HTH_LYSR"/>
    <property type="match status" value="1"/>
</dbReference>
<dbReference type="Proteomes" id="UP000250242">
    <property type="component" value="Unassembled WGS sequence"/>
</dbReference>
<dbReference type="PANTHER" id="PTHR30537">
    <property type="entry name" value="HTH-TYPE TRANSCRIPTIONAL REGULATOR"/>
    <property type="match status" value="1"/>
</dbReference>
<evidence type="ECO:0000256" key="3">
    <source>
        <dbReference type="ARBA" id="ARBA00023125"/>
    </source>
</evidence>
<dbReference type="GO" id="GO:0003700">
    <property type="term" value="F:DNA-binding transcription factor activity"/>
    <property type="evidence" value="ECO:0007669"/>
    <property type="project" value="InterPro"/>
</dbReference>
<dbReference type="Gene3D" id="1.10.10.10">
    <property type="entry name" value="Winged helix-like DNA-binding domain superfamily/Winged helix DNA-binding domain"/>
    <property type="match status" value="1"/>
</dbReference>
<dbReference type="Pfam" id="PF00126">
    <property type="entry name" value="HTH_1"/>
    <property type="match status" value="1"/>
</dbReference>
<evidence type="ECO:0000313" key="6">
    <source>
        <dbReference type="EMBL" id="SPY09207.1"/>
    </source>
</evidence>
<evidence type="ECO:0000256" key="4">
    <source>
        <dbReference type="ARBA" id="ARBA00023163"/>
    </source>
</evidence>
<evidence type="ECO:0000256" key="2">
    <source>
        <dbReference type="ARBA" id="ARBA00023015"/>
    </source>
</evidence>
<dbReference type="Pfam" id="PF03466">
    <property type="entry name" value="LysR_substrate"/>
    <property type="match status" value="1"/>
</dbReference>
<keyword evidence="4" id="KW-0804">Transcription</keyword>
<dbReference type="InterPro" id="IPR005119">
    <property type="entry name" value="LysR_subst-bd"/>
</dbReference>
<dbReference type="GO" id="GO:0006351">
    <property type="term" value="P:DNA-templated transcription"/>
    <property type="evidence" value="ECO:0007669"/>
    <property type="project" value="TreeGrafter"/>
</dbReference>
<organism evidence="6 7">
    <name type="scientific">Oligella urethralis</name>
    <dbReference type="NCBI Taxonomy" id="90245"/>
    <lineage>
        <taxon>Bacteria</taxon>
        <taxon>Pseudomonadati</taxon>
        <taxon>Pseudomonadota</taxon>
        <taxon>Betaproteobacteria</taxon>
        <taxon>Burkholderiales</taxon>
        <taxon>Alcaligenaceae</taxon>
        <taxon>Oligella</taxon>
    </lineage>
</organism>
<feature type="domain" description="HTH lysR-type" evidence="5">
    <location>
        <begin position="1"/>
        <end position="32"/>
    </location>
</feature>
<evidence type="ECO:0000259" key="5">
    <source>
        <dbReference type="PROSITE" id="PS50931"/>
    </source>
</evidence>
<dbReference type="PANTHER" id="PTHR30537:SF26">
    <property type="entry name" value="GLYCINE CLEAVAGE SYSTEM TRANSCRIPTIONAL ACTIVATOR"/>
    <property type="match status" value="1"/>
</dbReference>
<keyword evidence="2" id="KW-0805">Transcription regulation</keyword>
<reference evidence="6 7" key="1">
    <citation type="submission" date="2018-06" db="EMBL/GenBank/DDBJ databases">
        <authorList>
            <consortium name="Pathogen Informatics"/>
            <person name="Doyle S."/>
        </authorList>
    </citation>
    <scope>NUCLEOTIDE SEQUENCE [LARGE SCALE GENOMIC DNA]</scope>
    <source>
        <strain evidence="6 7">NCTC11009</strain>
    </source>
</reference>